<dbReference type="GO" id="GO:0061710">
    <property type="term" value="F:L-threonylcarbamoyladenylate synthase"/>
    <property type="evidence" value="ECO:0007669"/>
    <property type="project" value="UniProtKB-EC"/>
</dbReference>
<comment type="function">
    <text evidence="22">Cytoplasmic and mitochondrial threonylcarbamoyl-AMP synthase required for the formation of a threonylcarbamoyl group on adenosine at position 37 (t(6)A37) in tRNAs that read codons beginning with adenine. Catalyzes the conversion of L-threonine, HCO(3)(-)/CO(2) and ATP to give threonylcarbamoyl-AMP (TC-AMP) as the acyladenylate intermediate, with the release of diphosphate. Participates in t(6)A37 formation in cytoplasmic and mitochondrial tRNAs. May regulate the activity of some transporters.</text>
</comment>
<evidence type="ECO:0000256" key="3">
    <source>
        <dbReference type="ARBA" id="ARBA00004496"/>
    </source>
</evidence>
<keyword evidence="11" id="KW-0808">Transferase</keyword>
<sequence length="874" mass="97695">MAVHLPIGDRNAESLAVNLLKSGCVIAVPTDTVYGLACDATNITSINKLYTIKCRNEEKPVAICLGDVNDVKVWAKVEHLPKGLLETILPGPVTLVLTCANRLDKSLSFHGKVGIRIPDYHFIRNLARGLNNPLALTSANLSNEPSSLTVNEFKSLWDKIGAVFDGGNLDNDDLKRRASTVVDLSEFGTFTIVRQGIAVKKTTAILNKFANMNKLFKSVQSSTSNKDSLIKKSITTQLSNSVKAIQYCGIEENGLNKAEDVTEASNTLCMTIEAIFLHGLKDSLSRRFKRAIADVDERPEPSFWAPLLVISHRQIIDQIMHLSQITTEVGQCRAWIRLALNDCLLSSYLMTMRRDPAALKTFYRPTAYVRDGELLDVAQRLIEGVEAFKSFTLPCNSSLLNTWQLPSLYLAGIWAPTLKACPVAPCDDVAQMVEETKVIAESNSETCSLSSAMSITSQNSGLRQMVALNEDEALKIILAKHKDNKSNINKSEENLKSSPSEGEEKSTDSENVNYNLGNSLDRRTGWSFDESQQAEEVEAAQNVEEVTPTKKGAEPKSMEGSFNALIESYNMLSGGYIKTPDLREVWQKFEDHNIAESVTPNNNNIGQSETPNENVNVLLSKNESTSLAAQIGKISREKGLDRQNYECAGCKQSLGVTIKPKVCAFTSDYFCDSCMSEEQIPIPARIIHNWDFKSYQVSQKAFNYINEIKDHPTIDFKILNPYIYGVVEEMAQLQILRNQLNFLRAYLYTCREPIIEQLQKQMWPREYMYEHVHQYSISDLNDISSGVLAQHLQSVVNFGKEHVVGCWLCSQKGFVCEVCNKPKALFPFDVEHIYRCDVCNAVYHKGCLNSSKPCPKCKRRKEREDLPLLGATIE</sequence>
<evidence type="ECO:0000256" key="11">
    <source>
        <dbReference type="ARBA" id="ARBA00022679"/>
    </source>
</evidence>
<evidence type="ECO:0000256" key="12">
    <source>
        <dbReference type="ARBA" id="ARBA00022723"/>
    </source>
</evidence>
<dbReference type="InterPro" id="IPR017945">
    <property type="entry name" value="DHBP_synth_RibB-like_a/b_dom"/>
</dbReference>
<keyword evidence="12" id="KW-0479">Metal-binding</keyword>
<dbReference type="PROSITE" id="PS51163">
    <property type="entry name" value="YRDC"/>
    <property type="match status" value="1"/>
</dbReference>
<dbReference type="GO" id="GO:0005886">
    <property type="term" value="C:plasma membrane"/>
    <property type="evidence" value="ECO:0007669"/>
    <property type="project" value="UniProtKB-SubCell"/>
</dbReference>
<evidence type="ECO:0000256" key="5">
    <source>
        <dbReference type="ARBA" id="ARBA00007663"/>
    </source>
</evidence>
<dbReference type="Pfam" id="PF13901">
    <property type="entry name" value="RH_dom"/>
    <property type="match status" value="1"/>
</dbReference>
<dbReference type="InterPro" id="IPR025258">
    <property type="entry name" value="RH_dom"/>
</dbReference>
<protein>
    <recommendedName>
        <fullName evidence="7">Threonylcarbamoyl-AMP synthase</fullName>
        <ecNumber evidence="6">2.7.7.87</ecNumber>
    </recommendedName>
</protein>
<comment type="caution">
    <text evidence="27">The sequence shown here is derived from an EMBL/GenBank/DDBJ whole genome shotgun (WGS) entry which is preliminary data.</text>
</comment>
<evidence type="ECO:0000256" key="8">
    <source>
        <dbReference type="ARBA" id="ARBA00022475"/>
    </source>
</evidence>
<feature type="region of interest" description="Disordered" evidence="24">
    <location>
        <begin position="487"/>
        <end position="518"/>
    </location>
</feature>
<dbReference type="SMART" id="SM00593">
    <property type="entry name" value="RUN"/>
    <property type="match status" value="1"/>
</dbReference>
<keyword evidence="10" id="KW-0597">Phosphoprotein</keyword>
<feature type="compositionally biased region" description="Basic and acidic residues" evidence="24">
    <location>
        <begin position="547"/>
        <end position="556"/>
    </location>
</feature>
<dbReference type="PANTHER" id="PTHR12326">
    <property type="entry name" value="PLECKSTRIN HOMOLOGY DOMAIN CONTAINING PROTEIN"/>
    <property type="match status" value="1"/>
</dbReference>
<evidence type="ECO:0000313" key="27">
    <source>
        <dbReference type="EMBL" id="RZC40258.1"/>
    </source>
</evidence>
<evidence type="ECO:0000256" key="13">
    <source>
        <dbReference type="ARBA" id="ARBA00022737"/>
    </source>
</evidence>
<feature type="domain" description="YrdC-like" evidence="26">
    <location>
        <begin position="10"/>
        <end position="198"/>
    </location>
</feature>
<evidence type="ECO:0000256" key="16">
    <source>
        <dbReference type="ARBA" id="ARBA00022833"/>
    </source>
</evidence>
<evidence type="ECO:0000256" key="24">
    <source>
        <dbReference type="SAM" id="MobiDB-lite"/>
    </source>
</evidence>
<dbReference type="GO" id="GO:0005770">
    <property type="term" value="C:late endosome"/>
    <property type="evidence" value="ECO:0007669"/>
    <property type="project" value="UniProtKB-SubCell"/>
</dbReference>
<dbReference type="InterPro" id="IPR051366">
    <property type="entry name" value="DEF8"/>
</dbReference>
<dbReference type="FunFam" id="3.90.870.10:FF:000007">
    <property type="entry name" value="YrdC N6-threonylcarbamoyltransferase domain containing"/>
    <property type="match status" value="1"/>
</dbReference>
<dbReference type="GO" id="GO:0008270">
    <property type="term" value="F:zinc ion binding"/>
    <property type="evidence" value="ECO:0007669"/>
    <property type="project" value="UniProtKB-KW"/>
</dbReference>
<dbReference type="NCBIfam" id="TIGR00057">
    <property type="entry name" value="L-threonylcarbamoyladenylate synthase"/>
    <property type="match status" value="1"/>
</dbReference>
<keyword evidence="15" id="KW-0863">Zinc-finger</keyword>
<dbReference type="PANTHER" id="PTHR12326:SF12">
    <property type="entry name" value="PLECKSTRIN HOMOLOGY AND RUN DOMAIN CONTAINING M1"/>
    <property type="match status" value="1"/>
</dbReference>
<evidence type="ECO:0000256" key="23">
    <source>
        <dbReference type="ARBA" id="ARBA00063146"/>
    </source>
</evidence>
<name>A0A482W785_ASBVE</name>
<dbReference type="GO" id="GO:0005739">
    <property type="term" value="C:mitochondrion"/>
    <property type="evidence" value="ECO:0007669"/>
    <property type="project" value="UniProtKB-SubCell"/>
</dbReference>
<keyword evidence="20" id="KW-0472">Membrane</keyword>
<dbReference type="Gene3D" id="3.90.870.10">
    <property type="entry name" value="DHBP synthase"/>
    <property type="match status" value="1"/>
</dbReference>
<evidence type="ECO:0000256" key="22">
    <source>
        <dbReference type="ARBA" id="ARBA00058524"/>
    </source>
</evidence>
<dbReference type="InterPro" id="IPR047326">
    <property type="entry name" value="RUN_PLEKHM1"/>
</dbReference>
<keyword evidence="19" id="KW-0496">Mitochondrion</keyword>
<evidence type="ECO:0000256" key="18">
    <source>
        <dbReference type="ARBA" id="ARBA00023006"/>
    </source>
</evidence>
<evidence type="ECO:0000313" key="28">
    <source>
        <dbReference type="Proteomes" id="UP000292052"/>
    </source>
</evidence>
<keyword evidence="14" id="KW-0967">Endosome</keyword>
<dbReference type="InterPro" id="IPR006070">
    <property type="entry name" value="Sua5-like_dom"/>
</dbReference>
<evidence type="ECO:0000256" key="14">
    <source>
        <dbReference type="ARBA" id="ARBA00022753"/>
    </source>
</evidence>
<gene>
    <name evidence="27" type="ORF">BDFB_006343</name>
</gene>
<evidence type="ECO:0000256" key="20">
    <source>
        <dbReference type="ARBA" id="ARBA00023136"/>
    </source>
</evidence>
<evidence type="ECO:0000259" key="26">
    <source>
        <dbReference type="PROSITE" id="PS51163"/>
    </source>
</evidence>
<evidence type="ECO:0000256" key="9">
    <source>
        <dbReference type="ARBA" id="ARBA00022490"/>
    </source>
</evidence>
<dbReference type="Pfam" id="PF02759">
    <property type="entry name" value="RUN"/>
    <property type="match status" value="1"/>
</dbReference>
<dbReference type="STRING" id="1661398.A0A482W785"/>
<evidence type="ECO:0000256" key="19">
    <source>
        <dbReference type="ARBA" id="ARBA00023128"/>
    </source>
</evidence>
<organism evidence="27 28">
    <name type="scientific">Asbolus verrucosus</name>
    <name type="common">Desert ironclad beetle</name>
    <dbReference type="NCBI Taxonomy" id="1661398"/>
    <lineage>
        <taxon>Eukaryota</taxon>
        <taxon>Metazoa</taxon>
        <taxon>Ecdysozoa</taxon>
        <taxon>Arthropoda</taxon>
        <taxon>Hexapoda</taxon>
        <taxon>Insecta</taxon>
        <taxon>Pterygota</taxon>
        <taxon>Neoptera</taxon>
        <taxon>Endopterygota</taxon>
        <taxon>Coleoptera</taxon>
        <taxon>Polyphaga</taxon>
        <taxon>Cucujiformia</taxon>
        <taxon>Tenebrionidae</taxon>
        <taxon>Pimeliinae</taxon>
        <taxon>Asbolus</taxon>
    </lineage>
</organism>
<evidence type="ECO:0000256" key="7">
    <source>
        <dbReference type="ARBA" id="ARBA00015492"/>
    </source>
</evidence>
<evidence type="ECO:0000256" key="21">
    <source>
        <dbReference type="ARBA" id="ARBA00048366"/>
    </source>
</evidence>
<comment type="catalytic activity">
    <reaction evidence="21">
        <text>L-threonine + hydrogencarbonate + ATP = L-threonylcarbamoyladenylate + diphosphate + H2O</text>
        <dbReference type="Rhea" id="RHEA:36407"/>
        <dbReference type="ChEBI" id="CHEBI:15377"/>
        <dbReference type="ChEBI" id="CHEBI:17544"/>
        <dbReference type="ChEBI" id="CHEBI:30616"/>
        <dbReference type="ChEBI" id="CHEBI:33019"/>
        <dbReference type="ChEBI" id="CHEBI:57926"/>
        <dbReference type="ChEBI" id="CHEBI:73682"/>
        <dbReference type="EC" id="2.7.7.87"/>
    </reaction>
</comment>
<feature type="region of interest" description="Disordered" evidence="24">
    <location>
        <begin position="530"/>
        <end position="556"/>
    </location>
</feature>
<feature type="domain" description="RUN" evidence="25">
    <location>
        <begin position="259"/>
        <end position="398"/>
    </location>
</feature>
<dbReference type="CDD" id="cd17679">
    <property type="entry name" value="RUN_PLEKHM1"/>
    <property type="match status" value="1"/>
</dbReference>
<keyword evidence="17" id="KW-0809">Transit peptide</keyword>
<comment type="subunit">
    <text evidence="23">Interacts with RSC1A1.</text>
</comment>
<evidence type="ECO:0000256" key="1">
    <source>
        <dbReference type="ARBA" id="ARBA00004173"/>
    </source>
</evidence>
<dbReference type="PROSITE" id="PS50826">
    <property type="entry name" value="RUN"/>
    <property type="match status" value="1"/>
</dbReference>
<evidence type="ECO:0000256" key="6">
    <source>
        <dbReference type="ARBA" id="ARBA00012584"/>
    </source>
</evidence>
<keyword evidence="8" id="KW-1003">Cell membrane</keyword>
<keyword evidence="16" id="KW-0862">Zinc</keyword>
<dbReference type="AlphaFoldDB" id="A0A482W785"/>
<dbReference type="SMART" id="SM01175">
    <property type="entry name" value="DUF4206"/>
    <property type="match status" value="1"/>
</dbReference>
<dbReference type="OrthoDB" id="62364at2759"/>
<dbReference type="InterPro" id="IPR037213">
    <property type="entry name" value="Run_dom_sf"/>
</dbReference>
<keyword evidence="13" id="KW-0677">Repeat</keyword>
<dbReference type="CDD" id="cd00029">
    <property type="entry name" value="C1"/>
    <property type="match status" value="1"/>
</dbReference>
<dbReference type="InterPro" id="IPR004012">
    <property type="entry name" value="Run_dom"/>
</dbReference>
<comment type="similarity">
    <text evidence="5">Belongs to the SUA5 family.</text>
</comment>
<evidence type="ECO:0000256" key="17">
    <source>
        <dbReference type="ARBA" id="ARBA00022946"/>
    </source>
</evidence>
<dbReference type="SUPFAM" id="SSF140741">
    <property type="entry name" value="RUN domain-like"/>
    <property type="match status" value="1"/>
</dbReference>
<evidence type="ECO:0000256" key="2">
    <source>
        <dbReference type="ARBA" id="ARBA00004202"/>
    </source>
</evidence>
<dbReference type="SUPFAM" id="SSF55821">
    <property type="entry name" value="YrdC/RibB"/>
    <property type="match status" value="1"/>
</dbReference>
<accession>A0A482W785</accession>
<dbReference type="GO" id="GO:0003725">
    <property type="term" value="F:double-stranded RNA binding"/>
    <property type="evidence" value="ECO:0007669"/>
    <property type="project" value="InterPro"/>
</dbReference>
<evidence type="ECO:0000259" key="25">
    <source>
        <dbReference type="PROSITE" id="PS50826"/>
    </source>
</evidence>
<evidence type="ECO:0000256" key="10">
    <source>
        <dbReference type="ARBA" id="ARBA00022553"/>
    </source>
</evidence>
<feature type="compositionally biased region" description="Polar residues" evidence="24">
    <location>
        <begin position="509"/>
        <end position="518"/>
    </location>
</feature>
<dbReference type="Pfam" id="PF01300">
    <property type="entry name" value="Sua5_yciO_yrdC"/>
    <property type="match status" value="1"/>
</dbReference>
<dbReference type="Proteomes" id="UP000292052">
    <property type="component" value="Unassembled WGS sequence"/>
</dbReference>
<dbReference type="GO" id="GO:0006914">
    <property type="term" value="P:autophagy"/>
    <property type="evidence" value="ECO:0007669"/>
    <property type="project" value="UniProtKB-KW"/>
</dbReference>
<dbReference type="EMBL" id="QDEB01027532">
    <property type="protein sequence ID" value="RZC40258.1"/>
    <property type="molecule type" value="Genomic_DNA"/>
</dbReference>
<dbReference type="Gene3D" id="1.20.58.900">
    <property type="match status" value="1"/>
</dbReference>
<keyword evidence="18" id="KW-0072">Autophagy</keyword>
<comment type="subcellular location">
    <subcellularLocation>
        <location evidence="2">Cell membrane</location>
        <topology evidence="2">Peripheral membrane protein</topology>
    </subcellularLocation>
    <subcellularLocation>
        <location evidence="3">Cytoplasm</location>
    </subcellularLocation>
    <subcellularLocation>
        <location evidence="4">Late endosome</location>
    </subcellularLocation>
    <subcellularLocation>
        <location evidence="1">Mitochondrion</location>
    </subcellularLocation>
</comment>
<dbReference type="EC" id="2.7.7.87" evidence="6"/>
<keyword evidence="28" id="KW-1185">Reference proteome</keyword>
<evidence type="ECO:0000256" key="4">
    <source>
        <dbReference type="ARBA" id="ARBA00004603"/>
    </source>
</evidence>
<reference evidence="27 28" key="1">
    <citation type="submission" date="2017-03" db="EMBL/GenBank/DDBJ databases">
        <title>Genome of the blue death feigning beetle - Asbolus verrucosus.</title>
        <authorList>
            <person name="Rider S.D."/>
        </authorList>
    </citation>
    <scope>NUCLEOTIDE SEQUENCE [LARGE SCALE GENOMIC DNA]</scope>
    <source>
        <strain evidence="27">Butters</strain>
        <tissue evidence="27">Head and leg muscle</tissue>
    </source>
</reference>
<evidence type="ECO:0000256" key="15">
    <source>
        <dbReference type="ARBA" id="ARBA00022771"/>
    </source>
</evidence>
<proteinExistence type="inferred from homology"/>
<keyword evidence="9" id="KW-0963">Cytoplasm</keyword>